<evidence type="ECO:0000256" key="12">
    <source>
        <dbReference type="ARBA" id="ARBA00045497"/>
    </source>
</evidence>
<comment type="catalytic activity">
    <reaction evidence="11">
        <text>Mg(2+)(in) = Mg(2+)(out)</text>
        <dbReference type="Rhea" id="RHEA:29827"/>
        <dbReference type="ChEBI" id="CHEBI:18420"/>
    </reaction>
</comment>
<dbReference type="Gene3D" id="1.20.58.340">
    <property type="entry name" value="Magnesium transport protein CorA, transmembrane region"/>
    <property type="match status" value="1"/>
</dbReference>
<feature type="compositionally biased region" description="Basic residues" evidence="13">
    <location>
        <begin position="137"/>
        <end position="150"/>
    </location>
</feature>
<dbReference type="CDD" id="cd00051">
    <property type="entry name" value="EFh"/>
    <property type="match status" value="1"/>
</dbReference>
<protein>
    <recommendedName>
        <fullName evidence="15">EF-hand domain-containing protein</fullName>
    </recommendedName>
</protein>
<evidence type="ECO:0000256" key="9">
    <source>
        <dbReference type="ARBA" id="ARBA00023065"/>
    </source>
</evidence>
<dbReference type="GO" id="GO:0005886">
    <property type="term" value="C:plasma membrane"/>
    <property type="evidence" value="ECO:0000318"/>
    <property type="project" value="GO_Central"/>
</dbReference>
<feature type="domain" description="EF-hand" evidence="15">
    <location>
        <begin position="203"/>
        <end position="228"/>
    </location>
</feature>
<keyword evidence="5 14" id="KW-0812">Transmembrane</keyword>
<evidence type="ECO:0000256" key="4">
    <source>
        <dbReference type="ARBA" id="ARBA00022475"/>
    </source>
</evidence>
<dbReference type="Pfam" id="PF01544">
    <property type="entry name" value="CorA"/>
    <property type="match status" value="1"/>
</dbReference>
<comment type="function">
    <text evidence="12">Mediates influx of magnesium ions. Alternates between open and closed states. Activated by low cytoplasmic Mg(2+) levels. Inactive when cytoplasmic Mg(2+) levels are high.</text>
</comment>
<dbReference type="PROSITE" id="PS50222">
    <property type="entry name" value="EF_HAND_2"/>
    <property type="match status" value="2"/>
</dbReference>
<keyword evidence="10 14" id="KW-0472">Membrane</keyword>
<keyword evidence="9" id="KW-0406">Ion transport</keyword>
<sequence>MSERRVESEPPGHEATPAPSTSETAVSEPIDPESMLDAEVGTPFEHDRLHIVTSTQGVEAVGEIDHFGRMNVQYLRPTADPDVFELDVEPSLNADVQPSDEAEASKDAEEAEASEEVEDADDDGDDELAPLQPSHQSPRRSPRTSPHKRASPQSSRPASELDRDLVDLTDTALVDPSIPISRRDRLLKAAGNEPDFGKHNLHRLFDRDNDGRLSHAEFQSGLLALGMEIDRDNAGTIEEDEFVQFFKRLRMDDITRKLQGFSRRDPVRVKVVSYCASSNHAELNQHVEFDLAQFKDWLDNRHRLQKLGFAFELAAISSSCQRFCSCFRTLLQDSFRVLHHTRPIRSWVTVKGYDPNVADMLSVALDIHEEILQDVVTIQRDKIEIVGPPEKPFAHILASVYAMNNSPIYVPSYGLANVYVKLGPNVKVVTIVRSRWFDVFLLGSGVWDPDVLDSPVYNVVRELEDQIIRRFPDVILGNVKYLAYLFLEAVSELNYDMRDVLKQWLEMIDDGISQTPRPEHRAHLFEYAKVSSLYMREMSALANRLHTLRWDAKVEPFSFFFQNESVQDEQTNNVLLLLTLVTTIFIPAQFLTGLWGMNFEEMPELHWRYGYVMFWSLVAGFTIITILWFRLSGYWQLSGH</sequence>
<evidence type="ECO:0000256" key="7">
    <source>
        <dbReference type="ARBA" id="ARBA00022842"/>
    </source>
</evidence>
<dbReference type="AlphaFoldDB" id="A9UZ98"/>
<evidence type="ECO:0000256" key="1">
    <source>
        <dbReference type="ARBA" id="ARBA00004651"/>
    </source>
</evidence>
<dbReference type="GeneID" id="5891051"/>
<evidence type="ECO:0000256" key="14">
    <source>
        <dbReference type="SAM" id="Phobius"/>
    </source>
</evidence>
<dbReference type="PROSITE" id="PS00018">
    <property type="entry name" value="EF_HAND_1"/>
    <property type="match status" value="1"/>
</dbReference>
<dbReference type="InParanoid" id="A9UZ98"/>
<organism evidence="16 17">
    <name type="scientific">Monosiga brevicollis</name>
    <name type="common">Choanoflagellate</name>
    <dbReference type="NCBI Taxonomy" id="81824"/>
    <lineage>
        <taxon>Eukaryota</taxon>
        <taxon>Choanoflagellata</taxon>
        <taxon>Craspedida</taxon>
        <taxon>Salpingoecidae</taxon>
        <taxon>Monosiga</taxon>
    </lineage>
</organism>
<dbReference type="InterPro" id="IPR002048">
    <property type="entry name" value="EF_hand_dom"/>
</dbReference>
<dbReference type="STRING" id="81824.A9UZ98"/>
<evidence type="ECO:0000313" key="17">
    <source>
        <dbReference type="Proteomes" id="UP000001357"/>
    </source>
</evidence>
<proteinExistence type="inferred from homology"/>
<feature type="transmembrane region" description="Helical" evidence="14">
    <location>
        <begin position="574"/>
        <end position="597"/>
    </location>
</feature>
<feature type="domain" description="EF-hand" evidence="15">
    <location>
        <begin position="229"/>
        <end position="252"/>
    </location>
</feature>
<evidence type="ECO:0000313" key="16">
    <source>
        <dbReference type="EMBL" id="EDQ89330.1"/>
    </source>
</evidence>
<evidence type="ECO:0000256" key="3">
    <source>
        <dbReference type="ARBA" id="ARBA00022448"/>
    </source>
</evidence>
<dbReference type="EMBL" id="CH991551">
    <property type="protein sequence ID" value="EDQ89330.1"/>
    <property type="molecule type" value="Genomic_DNA"/>
</dbReference>
<dbReference type="Gene3D" id="1.10.238.10">
    <property type="entry name" value="EF-hand"/>
    <property type="match status" value="1"/>
</dbReference>
<dbReference type="InterPro" id="IPR045863">
    <property type="entry name" value="CorA_TM1_TM2"/>
</dbReference>
<dbReference type="SUPFAM" id="SSF47473">
    <property type="entry name" value="EF-hand"/>
    <property type="match status" value="1"/>
</dbReference>
<accession>A9UZ98</accession>
<dbReference type="KEGG" id="mbr:MONBRDRAFT_8177"/>
<evidence type="ECO:0000256" key="10">
    <source>
        <dbReference type="ARBA" id="ARBA00023136"/>
    </source>
</evidence>
<comment type="similarity">
    <text evidence="2">Belongs to the CorA metal ion transporter (MIT) (TC 1.A.35) family.</text>
</comment>
<comment type="subcellular location">
    <subcellularLocation>
        <location evidence="1">Cell membrane</location>
        <topology evidence="1">Multi-pass membrane protein</topology>
    </subcellularLocation>
</comment>
<dbReference type="FunFam" id="1.20.58.340:FF:000004">
    <property type="entry name" value="Magnesium transport protein CorA"/>
    <property type="match status" value="1"/>
</dbReference>
<evidence type="ECO:0000256" key="13">
    <source>
        <dbReference type="SAM" id="MobiDB-lite"/>
    </source>
</evidence>
<dbReference type="GO" id="GO:0005509">
    <property type="term" value="F:calcium ion binding"/>
    <property type="evidence" value="ECO:0007669"/>
    <property type="project" value="InterPro"/>
</dbReference>
<keyword evidence="3" id="KW-0813">Transport</keyword>
<dbReference type="RefSeq" id="XP_001745906.1">
    <property type="nucleotide sequence ID" value="XM_001745854.1"/>
</dbReference>
<dbReference type="InterPro" id="IPR002523">
    <property type="entry name" value="MgTranspt_CorA/ZnTranspt_ZntB"/>
</dbReference>
<dbReference type="InterPro" id="IPR011992">
    <property type="entry name" value="EF-hand-dom_pair"/>
</dbReference>
<feature type="compositionally biased region" description="Basic and acidic residues" evidence="13">
    <location>
        <begin position="1"/>
        <end position="12"/>
    </location>
</feature>
<dbReference type="Proteomes" id="UP000001357">
    <property type="component" value="Unassembled WGS sequence"/>
</dbReference>
<evidence type="ECO:0000256" key="2">
    <source>
        <dbReference type="ARBA" id="ARBA00009765"/>
    </source>
</evidence>
<keyword evidence="17" id="KW-1185">Reference proteome</keyword>
<feature type="compositionally biased region" description="Acidic residues" evidence="13">
    <location>
        <begin position="109"/>
        <end position="128"/>
    </location>
</feature>
<dbReference type="GO" id="GO:0000287">
    <property type="term" value="F:magnesium ion binding"/>
    <property type="evidence" value="ECO:0000318"/>
    <property type="project" value="GO_Central"/>
</dbReference>
<name>A9UZ98_MONBE</name>
<evidence type="ECO:0000256" key="11">
    <source>
        <dbReference type="ARBA" id="ARBA00034269"/>
    </source>
</evidence>
<keyword evidence="6" id="KW-0106">Calcium</keyword>
<evidence type="ECO:0000259" key="15">
    <source>
        <dbReference type="PROSITE" id="PS50222"/>
    </source>
</evidence>
<dbReference type="GO" id="GO:0015087">
    <property type="term" value="F:cobalt ion transmembrane transporter activity"/>
    <property type="evidence" value="ECO:0000318"/>
    <property type="project" value="GO_Central"/>
</dbReference>
<keyword evidence="8 14" id="KW-1133">Transmembrane helix</keyword>
<evidence type="ECO:0000256" key="5">
    <source>
        <dbReference type="ARBA" id="ARBA00022692"/>
    </source>
</evidence>
<gene>
    <name evidence="16" type="ORF">MONBRDRAFT_8177</name>
</gene>
<evidence type="ECO:0000256" key="8">
    <source>
        <dbReference type="ARBA" id="ARBA00022989"/>
    </source>
</evidence>
<dbReference type="PANTHER" id="PTHR46494:SF1">
    <property type="entry name" value="CORA FAMILY METAL ION TRANSPORTER (EUROFUNG)"/>
    <property type="match status" value="1"/>
</dbReference>
<feature type="region of interest" description="Disordered" evidence="13">
    <location>
        <begin position="1"/>
        <end position="42"/>
    </location>
</feature>
<dbReference type="SUPFAM" id="SSF144083">
    <property type="entry name" value="Magnesium transport protein CorA, transmembrane region"/>
    <property type="match status" value="1"/>
</dbReference>
<keyword evidence="7" id="KW-0460">Magnesium</keyword>
<dbReference type="PANTHER" id="PTHR46494">
    <property type="entry name" value="CORA FAMILY METAL ION TRANSPORTER (EUROFUNG)"/>
    <property type="match status" value="1"/>
</dbReference>
<reference evidence="16 17" key="1">
    <citation type="journal article" date="2008" name="Nature">
        <title>The genome of the choanoflagellate Monosiga brevicollis and the origin of metazoans.</title>
        <authorList>
            <consortium name="JGI Sequencing"/>
            <person name="King N."/>
            <person name="Westbrook M.J."/>
            <person name="Young S.L."/>
            <person name="Kuo A."/>
            <person name="Abedin M."/>
            <person name="Chapman J."/>
            <person name="Fairclough S."/>
            <person name="Hellsten U."/>
            <person name="Isogai Y."/>
            <person name="Letunic I."/>
            <person name="Marr M."/>
            <person name="Pincus D."/>
            <person name="Putnam N."/>
            <person name="Rokas A."/>
            <person name="Wright K.J."/>
            <person name="Zuzow R."/>
            <person name="Dirks W."/>
            <person name="Good M."/>
            <person name="Goodstein D."/>
            <person name="Lemons D."/>
            <person name="Li W."/>
            <person name="Lyons J.B."/>
            <person name="Morris A."/>
            <person name="Nichols S."/>
            <person name="Richter D.J."/>
            <person name="Salamov A."/>
            <person name="Bork P."/>
            <person name="Lim W.A."/>
            <person name="Manning G."/>
            <person name="Miller W.T."/>
            <person name="McGinnis W."/>
            <person name="Shapiro H."/>
            <person name="Tjian R."/>
            <person name="Grigoriev I.V."/>
            <person name="Rokhsar D."/>
        </authorList>
    </citation>
    <scope>NUCLEOTIDE SEQUENCE [LARGE SCALE GENOMIC DNA]</scope>
    <source>
        <strain evidence="17">MX1 / ATCC 50154</strain>
    </source>
</reference>
<dbReference type="GO" id="GO:0015095">
    <property type="term" value="F:magnesium ion transmembrane transporter activity"/>
    <property type="evidence" value="ECO:0000318"/>
    <property type="project" value="GO_Central"/>
</dbReference>
<dbReference type="InterPro" id="IPR018247">
    <property type="entry name" value="EF_Hand_1_Ca_BS"/>
</dbReference>
<feature type="region of interest" description="Disordered" evidence="13">
    <location>
        <begin position="91"/>
        <end position="162"/>
    </location>
</feature>
<evidence type="ECO:0000256" key="6">
    <source>
        <dbReference type="ARBA" id="ARBA00022837"/>
    </source>
</evidence>
<dbReference type="GO" id="GO:0050897">
    <property type="term" value="F:cobalt ion binding"/>
    <property type="evidence" value="ECO:0000318"/>
    <property type="project" value="GO_Central"/>
</dbReference>
<keyword evidence="4" id="KW-1003">Cell membrane</keyword>
<feature type="transmembrane region" description="Helical" evidence="14">
    <location>
        <begin position="609"/>
        <end position="631"/>
    </location>
</feature>
<dbReference type="InterPro" id="IPR045861">
    <property type="entry name" value="CorA_cytoplasmic_dom"/>
</dbReference>
<dbReference type="SUPFAM" id="SSF143865">
    <property type="entry name" value="CorA soluble domain-like"/>
    <property type="match status" value="1"/>
</dbReference>